<dbReference type="RefSeq" id="WP_344592482.1">
    <property type="nucleotide sequence ID" value="NZ_BAAARW010000020.1"/>
</dbReference>
<accession>A0ABN3JMT4</accession>
<keyword evidence="1" id="KW-1133">Transmembrane helix</keyword>
<reference evidence="2 3" key="1">
    <citation type="journal article" date="2019" name="Int. J. Syst. Evol. Microbiol.">
        <title>The Global Catalogue of Microorganisms (GCM) 10K type strain sequencing project: providing services to taxonomists for standard genome sequencing and annotation.</title>
        <authorList>
            <consortium name="The Broad Institute Genomics Platform"/>
            <consortium name="The Broad Institute Genome Sequencing Center for Infectious Disease"/>
            <person name="Wu L."/>
            <person name="Ma J."/>
        </authorList>
    </citation>
    <scope>NUCLEOTIDE SEQUENCE [LARGE SCALE GENOMIC DNA]</scope>
    <source>
        <strain evidence="2 3">JCM 3325</strain>
    </source>
</reference>
<dbReference type="Proteomes" id="UP001501231">
    <property type="component" value="Unassembled WGS sequence"/>
</dbReference>
<dbReference type="EMBL" id="BAAARW010000020">
    <property type="protein sequence ID" value="GAA2432653.1"/>
    <property type="molecule type" value="Genomic_DNA"/>
</dbReference>
<feature type="transmembrane region" description="Helical" evidence="1">
    <location>
        <begin position="98"/>
        <end position="119"/>
    </location>
</feature>
<feature type="transmembrane region" description="Helical" evidence="1">
    <location>
        <begin position="12"/>
        <end position="29"/>
    </location>
</feature>
<feature type="transmembrane region" description="Helical" evidence="1">
    <location>
        <begin position="157"/>
        <end position="175"/>
    </location>
</feature>
<sequence length="214" mass="23352">MRYLRRCQGTASYLVLLLATHIIVFRVLSSDERQRVLEAISTNLAAMNWTAPFRLMASALVVDTSGTVLDQILIVGLGIAVCLTWLEYRLGMIRAFGIFATVHVLATLLVLAVVAFAVHTGRYPDEVRHDLDYGVSFGSIGAIGAVTWLLPKWARLPWAVVAVLYPLTAATWYGWLPDYSTAGHVLSGAIGVALSGLVVREARAHRTAPEVPRP</sequence>
<evidence type="ECO:0000313" key="3">
    <source>
        <dbReference type="Proteomes" id="UP001501231"/>
    </source>
</evidence>
<feature type="transmembrane region" description="Helical" evidence="1">
    <location>
        <begin position="181"/>
        <end position="199"/>
    </location>
</feature>
<keyword evidence="1" id="KW-0812">Transmembrane</keyword>
<keyword evidence="1" id="KW-0472">Membrane</keyword>
<evidence type="ECO:0000256" key="1">
    <source>
        <dbReference type="SAM" id="Phobius"/>
    </source>
</evidence>
<evidence type="ECO:0000313" key="2">
    <source>
        <dbReference type="EMBL" id="GAA2432653.1"/>
    </source>
</evidence>
<proteinExistence type="predicted"/>
<protein>
    <recommendedName>
        <fullName evidence="4">Rhomboid family intramembrane serine protease</fullName>
    </recommendedName>
</protein>
<dbReference type="InterPro" id="IPR046862">
    <property type="entry name" value="Rhomboid_2"/>
</dbReference>
<organism evidence="2 3">
    <name type="scientific">Actinomadura vinacea</name>
    <dbReference type="NCBI Taxonomy" id="115336"/>
    <lineage>
        <taxon>Bacteria</taxon>
        <taxon>Bacillati</taxon>
        <taxon>Actinomycetota</taxon>
        <taxon>Actinomycetes</taxon>
        <taxon>Streptosporangiales</taxon>
        <taxon>Thermomonosporaceae</taxon>
        <taxon>Actinomadura</taxon>
    </lineage>
</organism>
<evidence type="ECO:0008006" key="4">
    <source>
        <dbReference type="Google" id="ProtNLM"/>
    </source>
</evidence>
<feature type="transmembrane region" description="Helical" evidence="1">
    <location>
        <begin position="68"/>
        <end position="86"/>
    </location>
</feature>
<comment type="caution">
    <text evidence="2">The sequence shown here is derived from an EMBL/GenBank/DDBJ whole genome shotgun (WGS) entry which is preliminary data.</text>
</comment>
<gene>
    <name evidence="2" type="ORF">GCM10010191_53360</name>
</gene>
<dbReference type="Pfam" id="PF20401">
    <property type="entry name" value="Rhomboid_2"/>
    <property type="match status" value="1"/>
</dbReference>
<name>A0ABN3JMT4_9ACTN</name>
<keyword evidence="3" id="KW-1185">Reference proteome</keyword>
<feature type="transmembrane region" description="Helical" evidence="1">
    <location>
        <begin position="131"/>
        <end position="150"/>
    </location>
</feature>